<sequence>MLTDEKSEIRELALRRIMKSRKQKRTSPVRSFCVPLINFEATSYIDMIDWQKTPITEPPIVMDIDDDTFLNMIREEDTPRLDFAHYPCHTQSVERHIKLVTEATRVVCGPEKRDGFIRARLESRSKMTKLDTKAQHHL</sequence>
<dbReference type="AlphaFoldDB" id="A0AAD8BJ43"/>
<name>A0AAD8BJ43_BIOPF</name>
<reference evidence="1" key="1">
    <citation type="journal article" date="2023" name="PLoS Negl. Trop. Dis.">
        <title>A genome sequence for Biomphalaria pfeifferi, the major vector snail for the human-infecting parasite Schistosoma mansoni.</title>
        <authorList>
            <person name="Bu L."/>
            <person name="Lu L."/>
            <person name="Laidemitt M.R."/>
            <person name="Zhang S.M."/>
            <person name="Mutuku M."/>
            <person name="Mkoji G."/>
            <person name="Steinauer M."/>
            <person name="Loker E.S."/>
        </authorList>
    </citation>
    <scope>NUCLEOTIDE SEQUENCE</scope>
    <source>
        <strain evidence="1">KasaAsao</strain>
    </source>
</reference>
<evidence type="ECO:0000313" key="1">
    <source>
        <dbReference type="EMBL" id="KAK0055600.1"/>
    </source>
</evidence>
<organism evidence="1 2">
    <name type="scientific">Biomphalaria pfeifferi</name>
    <name type="common">Bloodfluke planorb</name>
    <name type="synonym">Freshwater snail</name>
    <dbReference type="NCBI Taxonomy" id="112525"/>
    <lineage>
        <taxon>Eukaryota</taxon>
        <taxon>Metazoa</taxon>
        <taxon>Spiralia</taxon>
        <taxon>Lophotrochozoa</taxon>
        <taxon>Mollusca</taxon>
        <taxon>Gastropoda</taxon>
        <taxon>Heterobranchia</taxon>
        <taxon>Euthyneura</taxon>
        <taxon>Panpulmonata</taxon>
        <taxon>Hygrophila</taxon>
        <taxon>Lymnaeoidea</taxon>
        <taxon>Planorbidae</taxon>
        <taxon>Biomphalaria</taxon>
    </lineage>
</organism>
<gene>
    <name evidence="1" type="ORF">Bpfe_014875</name>
</gene>
<accession>A0AAD8BJ43</accession>
<dbReference type="PANTHER" id="PTHR46409">
    <property type="entry name" value="HTH PSQ-TYPE DOMAIN-CONTAINING PROTEIN"/>
    <property type="match status" value="1"/>
</dbReference>
<evidence type="ECO:0000313" key="2">
    <source>
        <dbReference type="Proteomes" id="UP001233172"/>
    </source>
</evidence>
<dbReference type="PANTHER" id="PTHR46409:SF1">
    <property type="entry name" value="HTH PSQ-TYPE DOMAIN-CONTAINING PROTEIN"/>
    <property type="match status" value="1"/>
</dbReference>
<dbReference type="EMBL" id="JASAOG010000068">
    <property type="protein sequence ID" value="KAK0055600.1"/>
    <property type="molecule type" value="Genomic_DNA"/>
</dbReference>
<dbReference type="Proteomes" id="UP001233172">
    <property type="component" value="Unassembled WGS sequence"/>
</dbReference>
<reference evidence="1" key="2">
    <citation type="submission" date="2023-04" db="EMBL/GenBank/DDBJ databases">
        <authorList>
            <person name="Bu L."/>
            <person name="Lu L."/>
            <person name="Laidemitt M.R."/>
            <person name="Zhang S.M."/>
            <person name="Mutuku M."/>
            <person name="Mkoji G."/>
            <person name="Steinauer M."/>
            <person name="Loker E.S."/>
        </authorList>
    </citation>
    <scope>NUCLEOTIDE SEQUENCE</scope>
    <source>
        <strain evidence="1">KasaAsao</strain>
        <tissue evidence="1">Whole Snail</tissue>
    </source>
</reference>
<keyword evidence="2" id="KW-1185">Reference proteome</keyword>
<protein>
    <submittedName>
        <fullName evidence="1">Uncharacterized protein</fullName>
    </submittedName>
</protein>
<comment type="caution">
    <text evidence="1">The sequence shown here is derived from an EMBL/GenBank/DDBJ whole genome shotgun (WGS) entry which is preliminary data.</text>
</comment>
<proteinExistence type="predicted"/>